<feature type="domain" description="ALOG" evidence="2">
    <location>
        <begin position="810"/>
        <end position="882"/>
    </location>
</feature>
<feature type="compositionally biased region" description="Polar residues" evidence="1">
    <location>
        <begin position="75"/>
        <end position="90"/>
    </location>
</feature>
<dbReference type="SUPFAM" id="SSF56672">
    <property type="entry name" value="DNA/RNA polymerases"/>
    <property type="match status" value="1"/>
</dbReference>
<dbReference type="AlphaFoldDB" id="A0A6J8AIB4"/>
<evidence type="ECO:0000259" key="2">
    <source>
        <dbReference type="Pfam" id="PF04852"/>
    </source>
</evidence>
<dbReference type="InterPro" id="IPR043502">
    <property type="entry name" value="DNA/RNA_pol_sf"/>
</dbReference>
<feature type="region of interest" description="Disordered" evidence="1">
    <location>
        <begin position="210"/>
        <end position="232"/>
    </location>
</feature>
<dbReference type="OrthoDB" id="6097038at2759"/>
<feature type="region of interest" description="Disordered" evidence="1">
    <location>
        <begin position="64"/>
        <end position="103"/>
    </location>
</feature>
<dbReference type="EMBL" id="CACVKT020001442">
    <property type="protein sequence ID" value="CAC5368150.1"/>
    <property type="molecule type" value="Genomic_DNA"/>
</dbReference>
<dbReference type="Proteomes" id="UP000507470">
    <property type="component" value="Unassembled WGS sequence"/>
</dbReference>
<dbReference type="Pfam" id="PF04852">
    <property type="entry name" value="ALOG_dom"/>
    <property type="match status" value="1"/>
</dbReference>
<dbReference type="InterPro" id="IPR052055">
    <property type="entry name" value="Hepadnavirus_pol/RT"/>
</dbReference>
<dbReference type="PANTHER" id="PTHR33050:SF7">
    <property type="entry name" value="RIBONUCLEASE H"/>
    <property type="match status" value="1"/>
</dbReference>
<dbReference type="PANTHER" id="PTHR33050">
    <property type="entry name" value="REVERSE TRANSCRIPTASE DOMAIN-CONTAINING PROTEIN"/>
    <property type="match status" value="1"/>
</dbReference>
<evidence type="ECO:0000256" key="1">
    <source>
        <dbReference type="SAM" id="MobiDB-lite"/>
    </source>
</evidence>
<evidence type="ECO:0000313" key="4">
    <source>
        <dbReference type="Proteomes" id="UP000507470"/>
    </source>
</evidence>
<proteinExistence type="predicted"/>
<accession>A0A6J8AIB4</accession>
<protein>
    <recommendedName>
        <fullName evidence="2">ALOG domain-containing protein</fullName>
    </recommendedName>
</protein>
<organism evidence="3 4">
    <name type="scientific">Mytilus coruscus</name>
    <name type="common">Sea mussel</name>
    <dbReference type="NCBI Taxonomy" id="42192"/>
    <lineage>
        <taxon>Eukaryota</taxon>
        <taxon>Metazoa</taxon>
        <taxon>Spiralia</taxon>
        <taxon>Lophotrochozoa</taxon>
        <taxon>Mollusca</taxon>
        <taxon>Bivalvia</taxon>
        <taxon>Autobranchia</taxon>
        <taxon>Pteriomorphia</taxon>
        <taxon>Mytilida</taxon>
        <taxon>Mytiloidea</taxon>
        <taxon>Mytilidae</taxon>
        <taxon>Mytilinae</taxon>
        <taxon>Mytilus</taxon>
    </lineage>
</organism>
<name>A0A6J8AIB4_MYTCO</name>
<evidence type="ECO:0000313" key="3">
    <source>
        <dbReference type="EMBL" id="CAC5368150.1"/>
    </source>
</evidence>
<dbReference type="CDD" id="cd09275">
    <property type="entry name" value="RNase_HI_RT_DIRS1"/>
    <property type="match status" value="1"/>
</dbReference>
<reference evidence="3 4" key="1">
    <citation type="submission" date="2020-06" db="EMBL/GenBank/DDBJ databases">
        <authorList>
            <person name="Li R."/>
            <person name="Bekaert M."/>
        </authorList>
    </citation>
    <scope>NUCLEOTIDE SEQUENCE [LARGE SCALE GENOMIC DNA]</scope>
    <source>
        <strain evidence="4">wild</strain>
    </source>
</reference>
<gene>
    <name evidence="3" type="ORF">MCOR_7805</name>
</gene>
<sequence length="909" mass="103084">MNKDLKTENLHMEEIAQHVKVLTGEDLDEICQLSGRSDDNVGEARWILHSLIIYANEFGQPKGQDLHVSEGDSAPIQSTSDLQNDTQSQPKAGKRKADLSSSSDTLEDRIASLEKKTKVEIITELKKKVRTLCLQQNPSDSFILLTLDELAKFSKKLDHDDADVHEELTRQANRHYSKLDISSLCLSVLGGKAVDTITKAISKCLKEKQSDNKNDGKTVQCGDSAPKREESPLEWELESGFDPLNVTVREKPAWLTLKGRVPSLTKRSPRAEVVYHDNVLFDIDSLQLRDPDKFVSGQFHDCVSEWRLILDENVHQDVVKWLKDEVDLGEFFRRFKGNFKGRHYDSEIPPRNYFQNAAICKTYSAFISKELCERISTGCIKLMGRVGECQPPKVIMPLTVEPSKLRLCHDERYLNLWVKDLPFHLENLKDGHRLVQENALMITCNEKSGYDHINLQESSQKYFGFQFVDSVKQAYILPDDKKLKFIDLRKSILSMDEVDLRTLQRFCGKCISLTLAVPGCKLFCREVNAAISTCIKNSRKVKVLGPLRDELMHWRFLDTWTGYSKWRPAFHKVIDLSTDSSGFRYGASVKLEASTMILGDYWDTNDCRPIHEKEADAVLKSLQSLDSSLRDSRVDLFTDNMAVIAAWENQGCKSRALSCTLKEIFSHVSTYNIDLHLKYVPSCLNDADALSRLTNTADSMLSEKSWLLVESLYGPHSIDLMSLDSKVMKLAAGVPLKHFTPWPTPCSAGVNLFSQNLRNEQNLYVYPPFVLVFPVLSLLREQGISCTIIVSEMRPLPIWWPVLKYYSMESDKFGKTTVHDVNCQYLGLKGMFQCSCPNRLASATVEGVINQLVNIFDDKGLGRTRCDVERRGNPAVSPVIKECLKLVQVEQAKAIYSTQAGEAYIFDKD</sequence>
<dbReference type="InterPro" id="IPR006936">
    <property type="entry name" value="ALOG_dom"/>
</dbReference>
<keyword evidence="4" id="KW-1185">Reference proteome</keyword>